<dbReference type="Gene3D" id="3.50.50.60">
    <property type="entry name" value="FAD/NAD(P)-binding domain"/>
    <property type="match status" value="2"/>
</dbReference>
<dbReference type="PANTHER" id="PTHR42877:SF10">
    <property type="entry name" value="L-ORNITHINE N(5)-OXYGENASE"/>
    <property type="match status" value="1"/>
</dbReference>
<keyword evidence="5" id="KW-1133">Transmembrane helix</keyword>
<dbReference type="PANTHER" id="PTHR42877">
    <property type="entry name" value="L-ORNITHINE N(5)-MONOOXYGENASE-RELATED"/>
    <property type="match status" value="1"/>
</dbReference>
<keyword evidence="3" id="KW-0274">FAD</keyword>
<feature type="transmembrane region" description="Helical" evidence="5">
    <location>
        <begin position="128"/>
        <end position="149"/>
    </location>
</feature>
<keyword evidence="7" id="KW-1185">Reference proteome</keyword>
<dbReference type="Pfam" id="PF00743">
    <property type="entry name" value="FMO-like"/>
    <property type="match status" value="1"/>
</dbReference>
<dbReference type="GO" id="GO:0050660">
    <property type="term" value="F:flavin adenine dinucleotide binding"/>
    <property type="evidence" value="ECO:0007669"/>
    <property type="project" value="InterPro"/>
</dbReference>
<evidence type="ECO:0000256" key="1">
    <source>
        <dbReference type="ARBA" id="ARBA00010139"/>
    </source>
</evidence>
<dbReference type="InterPro" id="IPR051209">
    <property type="entry name" value="FAD-bind_Monooxygenase_sf"/>
</dbReference>
<accession>A0A8H6G5X8</accession>
<dbReference type="GO" id="GO:0050661">
    <property type="term" value="F:NADP binding"/>
    <property type="evidence" value="ECO:0007669"/>
    <property type="project" value="InterPro"/>
</dbReference>
<dbReference type="Proteomes" id="UP000578531">
    <property type="component" value="Unassembled WGS sequence"/>
</dbReference>
<comment type="similarity">
    <text evidence="1">Belongs to the FAD-binding monooxygenase family.</text>
</comment>
<dbReference type="InterPro" id="IPR036188">
    <property type="entry name" value="FAD/NAD-bd_sf"/>
</dbReference>
<evidence type="ECO:0000313" key="7">
    <source>
        <dbReference type="Proteomes" id="UP000578531"/>
    </source>
</evidence>
<dbReference type="EMBL" id="JACCJC010000002">
    <property type="protein sequence ID" value="KAF6241170.1"/>
    <property type="molecule type" value="Genomic_DNA"/>
</dbReference>
<evidence type="ECO:0000313" key="6">
    <source>
        <dbReference type="EMBL" id="KAF6241170.1"/>
    </source>
</evidence>
<keyword evidence="5" id="KW-0472">Membrane</keyword>
<sequence length="369" mass="41957">MIANLGMKSVYLKQEKVRAKIVVSCVGILVEPNAWPTSIPGRETFRGEIFHSARWRDDTDFREKDVVVVGSGCSAAQIVPSLFEEPFNVRSVTQIMRTAPWVMPRLTEPFGKANYARYAPMVFRYFPFLGYLIRVSLYLLVEVIWLTVFQQKNVKWRAQIEASTLERMYSIIPKKFHTTMKPNHSYGCKRRVFDSAWLNSMSKPKFDLTNRPLKSVKPNGVVLGTNSGDPDKPAEDARVNADIIVLANGFEALRWFHPLSVYGRSGRSMHDVWDERGGPQAYMGTAMDGFPNFFIATGPNSANGHASLILESENITEYIMRIVEPVLKGNALYVEPKKDAEIKWTADIQRELKKTVFPGCTSWYQDERG</sequence>
<comment type="caution">
    <text evidence="6">The sequence shown here is derived from an EMBL/GenBank/DDBJ whole genome shotgun (WGS) entry which is preliminary data.</text>
</comment>
<proteinExistence type="inferred from homology"/>
<evidence type="ECO:0000256" key="3">
    <source>
        <dbReference type="ARBA" id="ARBA00022827"/>
    </source>
</evidence>
<reference evidence="6 7" key="1">
    <citation type="journal article" date="2020" name="Genomics">
        <title>Complete, high-quality genomes from long-read metagenomic sequencing of two wolf lichen thalli reveals enigmatic genome architecture.</title>
        <authorList>
            <person name="McKenzie S.K."/>
            <person name="Walston R.F."/>
            <person name="Allen J.L."/>
        </authorList>
    </citation>
    <scope>NUCLEOTIDE SEQUENCE [LARGE SCALE GENOMIC DNA]</scope>
    <source>
        <strain evidence="6">WasteWater2</strain>
    </source>
</reference>
<name>A0A8H6G5X8_9LECA</name>
<organism evidence="6 7">
    <name type="scientific">Letharia columbiana</name>
    <dbReference type="NCBI Taxonomy" id="112416"/>
    <lineage>
        <taxon>Eukaryota</taxon>
        <taxon>Fungi</taxon>
        <taxon>Dikarya</taxon>
        <taxon>Ascomycota</taxon>
        <taxon>Pezizomycotina</taxon>
        <taxon>Lecanoromycetes</taxon>
        <taxon>OSLEUM clade</taxon>
        <taxon>Lecanoromycetidae</taxon>
        <taxon>Lecanorales</taxon>
        <taxon>Lecanorineae</taxon>
        <taxon>Parmeliaceae</taxon>
        <taxon>Letharia</taxon>
    </lineage>
</organism>
<dbReference type="SUPFAM" id="SSF51905">
    <property type="entry name" value="FAD/NAD(P)-binding domain"/>
    <property type="match status" value="2"/>
</dbReference>
<dbReference type="OrthoDB" id="3971593at2759"/>
<evidence type="ECO:0000256" key="5">
    <source>
        <dbReference type="SAM" id="Phobius"/>
    </source>
</evidence>
<keyword evidence="4" id="KW-0560">Oxidoreductase</keyword>
<gene>
    <name evidence="6" type="ORF">HO173_000964</name>
</gene>
<keyword evidence="5" id="KW-0812">Transmembrane</keyword>
<protein>
    <submittedName>
        <fullName evidence="6">Uncharacterized protein</fullName>
    </submittedName>
</protein>
<evidence type="ECO:0000256" key="2">
    <source>
        <dbReference type="ARBA" id="ARBA00022630"/>
    </source>
</evidence>
<evidence type="ECO:0000256" key="4">
    <source>
        <dbReference type="ARBA" id="ARBA00023002"/>
    </source>
</evidence>
<dbReference type="RefSeq" id="XP_037170418.1">
    <property type="nucleotide sequence ID" value="XM_037302911.1"/>
</dbReference>
<dbReference type="GO" id="GO:0004499">
    <property type="term" value="F:N,N-dimethylaniline monooxygenase activity"/>
    <property type="evidence" value="ECO:0007669"/>
    <property type="project" value="InterPro"/>
</dbReference>
<dbReference type="GeneID" id="59282642"/>
<dbReference type="AlphaFoldDB" id="A0A8H6G5X8"/>
<dbReference type="InterPro" id="IPR020946">
    <property type="entry name" value="Flavin_mOase-like"/>
</dbReference>
<keyword evidence="2" id="KW-0285">Flavoprotein</keyword>